<dbReference type="Pfam" id="PF08757">
    <property type="entry name" value="CotH"/>
    <property type="match status" value="1"/>
</dbReference>
<evidence type="ECO:0000313" key="1">
    <source>
        <dbReference type="EMBL" id="SNV47803.1"/>
    </source>
</evidence>
<evidence type="ECO:0000313" key="2">
    <source>
        <dbReference type="Proteomes" id="UP000215355"/>
    </source>
</evidence>
<dbReference type="EMBL" id="LT906468">
    <property type="protein sequence ID" value="SNV47803.1"/>
    <property type="molecule type" value="Genomic_DNA"/>
</dbReference>
<dbReference type="InterPro" id="IPR014867">
    <property type="entry name" value="Spore_coat_CotH_CotH2/3/7"/>
</dbReference>
<organism evidence="1 2">
    <name type="scientific">Sphingobacterium mizutaii</name>
    <dbReference type="NCBI Taxonomy" id="1010"/>
    <lineage>
        <taxon>Bacteria</taxon>
        <taxon>Pseudomonadati</taxon>
        <taxon>Bacteroidota</taxon>
        <taxon>Sphingobacteriia</taxon>
        <taxon>Sphingobacteriales</taxon>
        <taxon>Sphingobacteriaceae</taxon>
        <taxon>Sphingobacterium</taxon>
    </lineage>
</organism>
<protein>
    <submittedName>
        <fullName evidence="1">CotH protein</fullName>
    </submittedName>
</protein>
<accession>A0AAJ4XBA5</accession>
<dbReference type="Proteomes" id="UP000215355">
    <property type="component" value="Chromosome 1"/>
</dbReference>
<proteinExistence type="predicted"/>
<dbReference type="AlphaFoldDB" id="A0AAJ4XBA5"/>
<dbReference type="Gene3D" id="2.60.40.2340">
    <property type="match status" value="1"/>
</dbReference>
<dbReference type="KEGG" id="smiz:4412673_01422"/>
<reference evidence="1 2" key="1">
    <citation type="submission" date="2017-06" db="EMBL/GenBank/DDBJ databases">
        <authorList>
            <consortium name="Pathogen Informatics"/>
        </authorList>
    </citation>
    <scope>NUCLEOTIDE SEQUENCE [LARGE SCALE GENOMIC DNA]</scope>
    <source>
        <strain evidence="1 2">NCTC12149</strain>
    </source>
</reference>
<gene>
    <name evidence="1" type="ORF">SAMEA4412673_01422</name>
</gene>
<sequence length="530" mass="60954">MKNLTANHIITPDHSPNYLLFMKTRISFQRCWYFSLLFIAVLSCQKDKFKPELSAENELVSFVFAADKHPNVLNEIETEIIGDTIFARTLVGTNVQALTPDFEHKGVKVTVNNVEQVSGKDKQDFSKLVKYTVAAENGDGKTYIVKFVDTGLPAIYLSTDGKPIESKEDYITGSIKITSGFEGKVVYEGVTEVKGRGNSTWWMPKKPYRIKLDKKVALLGMPADKSWALLANYGDQSLLRNEIAFEVSRRLDMGYTPRQQYVELFLNGEFMGNYTLTEHIKEGIDRVAIDEKNGGFILEGDGYAYSEPVHFITDQNMPITVKFPDEDDITPAQLEYITKYVGTFENSLFKIGDQVNSNYQDYFDLPSFVNYYLANEICGNSDLLWSMRMYKKSSLDPKIYVGPVWDFDLGFNNDKRLGDSQEVMMMDKAHEPRAWMNKLMVDPSFKKLVRSRWKEVKSKLESMPEYIDQRAKKISYSQRYNFKRWGVLGMNINQSWFVAATHQEYVGFVRDFLTKRITWLDGVINGPQFD</sequence>
<name>A0AAJ4XBA5_9SPHI</name>